<name>A0ABP9BKY6_9MICC</name>
<comment type="caution">
    <text evidence="2">The sequence shown here is derived from an EMBL/GenBank/DDBJ whole genome shotgun (WGS) entry which is preliminary data.</text>
</comment>
<organism evidence="2 3">
    <name type="scientific">Rothia endophytica</name>
    <dbReference type="NCBI Taxonomy" id="1324766"/>
    <lineage>
        <taxon>Bacteria</taxon>
        <taxon>Bacillati</taxon>
        <taxon>Actinomycetota</taxon>
        <taxon>Actinomycetes</taxon>
        <taxon>Micrococcales</taxon>
        <taxon>Micrococcaceae</taxon>
        <taxon>Rothia</taxon>
    </lineage>
</organism>
<evidence type="ECO:0000313" key="3">
    <source>
        <dbReference type="Proteomes" id="UP001500187"/>
    </source>
</evidence>
<dbReference type="Pfam" id="PF12005">
    <property type="entry name" value="DUF3499"/>
    <property type="match status" value="1"/>
</dbReference>
<evidence type="ECO:0000313" key="2">
    <source>
        <dbReference type="EMBL" id="GAA4796911.1"/>
    </source>
</evidence>
<keyword evidence="3" id="KW-1185">Reference proteome</keyword>
<evidence type="ECO:0008006" key="4">
    <source>
        <dbReference type="Google" id="ProtNLM"/>
    </source>
</evidence>
<feature type="compositionally biased region" description="Polar residues" evidence="1">
    <location>
        <begin position="68"/>
        <end position="81"/>
    </location>
</feature>
<dbReference type="Proteomes" id="UP001500187">
    <property type="component" value="Unassembled WGS sequence"/>
</dbReference>
<protein>
    <recommendedName>
        <fullName evidence="4">DUF3499 domain-containing protein</fullName>
    </recommendedName>
</protein>
<dbReference type="EMBL" id="BAABKP010000002">
    <property type="protein sequence ID" value="GAA4796911.1"/>
    <property type="molecule type" value="Genomic_DNA"/>
</dbReference>
<dbReference type="RefSeq" id="WP_345446222.1">
    <property type="nucleotide sequence ID" value="NZ_BAABKP010000002.1"/>
</dbReference>
<dbReference type="InterPro" id="IPR021888">
    <property type="entry name" value="DUF3499"/>
</dbReference>
<sequence>MATTRQCSRQTCQREAIFTLTYAYSNSTAVIGPLSVHREPHAYDLCEFHADRLTAPQGWDVVRVASPVSATPEQEAPTQGSYPPLRGL</sequence>
<feature type="region of interest" description="Disordered" evidence="1">
    <location>
        <begin position="68"/>
        <end position="88"/>
    </location>
</feature>
<reference evidence="3" key="1">
    <citation type="journal article" date="2019" name="Int. J. Syst. Evol. Microbiol.">
        <title>The Global Catalogue of Microorganisms (GCM) 10K type strain sequencing project: providing services to taxonomists for standard genome sequencing and annotation.</title>
        <authorList>
            <consortium name="The Broad Institute Genomics Platform"/>
            <consortium name="The Broad Institute Genome Sequencing Center for Infectious Disease"/>
            <person name="Wu L."/>
            <person name="Ma J."/>
        </authorList>
    </citation>
    <scope>NUCLEOTIDE SEQUENCE [LARGE SCALE GENOMIC DNA]</scope>
    <source>
        <strain evidence="3">JCM 18541</strain>
    </source>
</reference>
<accession>A0ABP9BKY6</accession>
<evidence type="ECO:0000256" key="1">
    <source>
        <dbReference type="SAM" id="MobiDB-lite"/>
    </source>
</evidence>
<proteinExistence type="predicted"/>
<gene>
    <name evidence="2" type="ORF">GCM10023352_15580</name>
</gene>